<feature type="transmembrane region" description="Helical" evidence="1">
    <location>
        <begin position="7"/>
        <end position="24"/>
    </location>
</feature>
<reference evidence="2 3" key="1">
    <citation type="submission" date="2017-01" db="EMBL/GenBank/DDBJ databases">
        <title>Trade-off between light-utilization and light-protection in marine flavobacteria.</title>
        <authorList>
            <person name="Kumagai Y."/>
            <person name="Yoshizawa S."/>
            <person name="Kogure K."/>
            <person name="Iwasaki W."/>
        </authorList>
    </citation>
    <scope>NUCLEOTIDE SEQUENCE [LARGE SCALE GENOMIC DNA]</scope>
    <source>
        <strain evidence="2 3">KCTC 32109</strain>
    </source>
</reference>
<name>A0A2S7UDL6_9FLAO</name>
<proteinExistence type="predicted"/>
<dbReference type="EMBL" id="MTPW01000001">
    <property type="protein sequence ID" value="PQJ32302.1"/>
    <property type="molecule type" value="Genomic_DNA"/>
</dbReference>
<organism evidence="2 3">
    <name type="scientific">Nonlabens arenilitoris</name>
    <dbReference type="NCBI Taxonomy" id="1217969"/>
    <lineage>
        <taxon>Bacteria</taxon>
        <taxon>Pseudomonadati</taxon>
        <taxon>Bacteroidota</taxon>
        <taxon>Flavobacteriia</taxon>
        <taxon>Flavobacteriales</taxon>
        <taxon>Flavobacteriaceae</taxon>
        <taxon>Nonlabens</taxon>
    </lineage>
</organism>
<evidence type="ECO:0000313" key="3">
    <source>
        <dbReference type="Proteomes" id="UP000239747"/>
    </source>
</evidence>
<dbReference type="Proteomes" id="UP000239747">
    <property type="component" value="Unassembled WGS sequence"/>
</dbReference>
<comment type="caution">
    <text evidence="2">The sequence shown here is derived from an EMBL/GenBank/DDBJ whole genome shotgun (WGS) entry which is preliminary data.</text>
</comment>
<dbReference type="OrthoDB" id="1478125at2"/>
<protein>
    <submittedName>
        <fullName evidence="2">Uncharacterized protein</fullName>
    </submittedName>
</protein>
<keyword evidence="1" id="KW-0812">Transmembrane</keyword>
<evidence type="ECO:0000313" key="2">
    <source>
        <dbReference type="EMBL" id="PQJ32302.1"/>
    </source>
</evidence>
<sequence length="63" mass="7412">MQNKESFKFFLGLAFLGLGTWKIYERFILNKDISNLQLAGSIFLVTLGLYRAFEYFKHKKTNT</sequence>
<accession>A0A2S7UDL6</accession>
<gene>
    <name evidence="2" type="ORF">BST92_10350</name>
</gene>
<dbReference type="AlphaFoldDB" id="A0A2S7UDL6"/>
<keyword evidence="1" id="KW-0472">Membrane</keyword>
<feature type="transmembrane region" description="Helical" evidence="1">
    <location>
        <begin position="36"/>
        <end position="53"/>
    </location>
</feature>
<keyword evidence="1" id="KW-1133">Transmembrane helix</keyword>
<dbReference type="RefSeq" id="WP_105071382.1">
    <property type="nucleotide sequence ID" value="NZ_MTPW01000001.1"/>
</dbReference>
<evidence type="ECO:0000256" key="1">
    <source>
        <dbReference type="SAM" id="Phobius"/>
    </source>
</evidence>
<keyword evidence="3" id="KW-1185">Reference proteome</keyword>